<proteinExistence type="predicted"/>
<gene>
    <name evidence="2" type="ORF">H8708_09915</name>
</gene>
<name>A0ABR7NTU0_9FIRM</name>
<reference evidence="2 3" key="1">
    <citation type="submission" date="2020-08" db="EMBL/GenBank/DDBJ databases">
        <title>Genome public.</title>
        <authorList>
            <person name="Liu C."/>
            <person name="Sun Q."/>
        </authorList>
    </citation>
    <scope>NUCLEOTIDE SEQUENCE [LARGE SCALE GENOMIC DNA]</scope>
    <source>
        <strain evidence="2 3">BX10</strain>
    </source>
</reference>
<evidence type="ECO:0000313" key="2">
    <source>
        <dbReference type="EMBL" id="MBC8599535.1"/>
    </source>
</evidence>
<evidence type="ECO:0000313" key="3">
    <source>
        <dbReference type="Proteomes" id="UP000647491"/>
    </source>
</evidence>
<sequence>MKNPSGKVGTAFGHMDFSFVSINTEDDDETEELVDFSDVDYEDDRLGKTNILDKFAREQYQQYIYINMIGESGEYFLECYEKAYHRRNVQDEAENGMAAVLKTYAPNFVDSRETIVVIDEIQESPVIYSRIREFAREFSCDFVVTGSYLGKTREKEFFLSAGDTDTLVMGTLSFPEFLGAFGKRDLYETLTLDGKDDHARYDEIKDYFDLYCQLGGYPRVVQNYLETEDLSQSRRLVERIIDIFIKESSRYFESELDIEIFGQLFQAIAIMLLKEKRGTEDLVTDLSKIVFKEESGRVSKKMINHARSWLYLSHVIGYCSKSINCDHLSIVDNCRYYYMDLGVAAYFLRKTGEPDTAIKGILCENFVYLELLNRLRNTDSIAGTVPWFAVYQQTGGVLDFYVRSLLDYKNYGLEVKAGKSAGNTASTLLEAGLLDFLYYLKGNTYGGITEDGKIQTVPLYLAGRIRFDKGV</sequence>
<comment type="caution">
    <text evidence="2">The sequence shown here is derived from an EMBL/GenBank/DDBJ whole genome shotgun (WGS) entry which is preliminary data.</text>
</comment>
<dbReference type="InterPro" id="IPR027417">
    <property type="entry name" value="P-loop_NTPase"/>
</dbReference>
<dbReference type="EMBL" id="JACRTJ010000021">
    <property type="protein sequence ID" value="MBC8599535.1"/>
    <property type="molecule type" value="Genomic_DNA"/>
</dbReference>
<dbReference type="Pfam" id="PF13173">
    <property type="entry name" value="AAA_14"/>
    <property type="match status" value="1"/>
</dbReference>
<dbReference type="GO" id="GO:0005524">
    <property type="term" value="F:ATP binding"/>
    <property type="evidence" value="ECO:0007669"/>
    <property type="project" value="UniProtKB-KW"/>
</dbReference>
<dbReference type="SUPFAM" id="SSF52540">
    <property type="entry name" value="P-loop containing nucleoside triphosphate hydrolases"/>
    <property type="match status" value="1"/>
</dbReference>
<keyword evidence="3" id="KW-1185">Reference proteome</keyword>
<feature type="domain" description="AAA" evidence="1">
    <location>
        <begin position="45"/>
        <end position="178"/>
    </location>
</feature>
<organism evidence="2 3">
    <name type="scientific">Enterocloster hominis</name>
    <name type="common">ex Liu et al. 2021</name>
    <dbReference type="NCBI Taxonomy" id="2763663"/>
    <lineage>
        <taxon>Bacteria</taxon>
        <taxon>Bacillati</taxon>
        <taxon>Bacillota</taxon>
        <taxon>Clostridia</taxon>
        <taxon>Lachnospirales</taxon>
        <taxon>Lachnospiraceae</taxon>
        <taxon>Enterocloster</taxon>
    </lineage>
</organism>
<dbReference type="InterPro" id="IPR041682">
    <property type="entry name" value="AAA_14"/>
</dbReference>
<protein>
    <submittedName>
        <fullName evidence="2">ATP-binding protein</fullName>
    </submittedName>
</protein>
<dbReference type="PANTHER" id="PTHR33295">
    <property type="entry name" value="ATPASE"/>
    <property type="match status" value="1"/>
</dbReference>
<accession>A0ABR7NTU0</accession>
<dbReference type="Proteomes" id="UP000647491">
    <property type="component" value="Unassembled WGS sequence"/>
</dbReference>
<dbReference type="PANTHER" id="PTHR33295:SF7">
    <property type="entry name" value="ATPASE"/>
    <property type="match status" value="1"/>
</dbReference>
<evidence type="ECO:0000259" key="1">
    <source>
        <dbReference type="Pfam" id="PF13173"/>
    </source>
</evidence>
<keyword evidence="2" id="KW-0547">Nucleotide-binding</keyword>
<keyword evidence="2" id="KW-0067">ATP-binding</keyword>